<dbReference type="PANTHER" id="PTHR34478:SF2">
    <property type="entry name" value="MEMBRANE PROTEIN"/>
    <property type="match status" value="1"/>
</dbReference>
<proteinExistence type="inferred from homology"/>
<dbReference type="InterPro" id="IPR007156">
    <property type="entry name" value="MamQ_LemA"/>
</dbReference>
<dbReference type="Pfam" id="PF04011">
    <property type="entry name" value="LemA"/>
    <property type="match status" value="1"/>
</dbReference>
<organism evidence="7 8">
    <name type="scientific">Youngiibacter multivorans</name>
    <dbReference type="NCBI Taxonomy" id="937251"/>
    <lineage>
        <taxon>Bacteria</taxon>
        <taxon>Bacillati</taxon>
        <taxon>Bacillota</taxon>
        <taxon>Clostridia</taxon>
        <taxon>Eubacteriales</taxon>
        <taxon>Clostridiaceae</taxon>
        <taxon>Youngiibacter</taxon>
    </lineage>
</organism>
<evidence type="ECO:0000256" key="3">
    <source>
        <dbReference type="ARBA" id="ARBA00022692"/>
    </source>
</evidence>
<gene>
    <name evidence="7" type="ORF">J2Z34_002305</name>
</gene>
<accession>A0ABS4G5K8</accession>
<reference evidence="7 8" key="1">
    <citation type="submission" date="2021-03" db="EMBL/GenBank/DDBJ databases">
        <title>Genomic Encyclopedia of Type Strains, Phase IV (KMG-IV): sequencing the most valuable type-strain genomes for metagenomic binning, comparative biology and taxonomic classification.</title>
        <authorList>
            <person name="Goeker M."/>
        </authorList>
    </citation>
    <scope>NUCLEOTIDE SEQUENCE [LARGE SCALE GENOMIC DNA]</scope>
    <source>
        <strain evidence="7 8">DSM 6139</strain>
    </source>
</reference>
<keyword evidence="8" id="KW-1185">Reference proteome</keyword>
<feature type="transmembrane region" description="Helical" evidence="6">
    <location>
        <begin position="6"/>
        <end position="29"/>
    </location>
</feature>
<comment type="caution">
    <text evidence="7">The sequence shown here is derived from an EMBL/GenBank/DDBJ whole genome shotgun (WGS) entry which is preliminary data.</text>
</comment>
<evidence type="ECO:0000256" key="1">
    <source>
        <dbReference type="ARBA" id="ARBA00004167"/>
    </source>
</evidence>
<dbReference type="InterPro" id="IPR023353">
    <property type="entry name" value="LemA-like_dom_sf"/>
</dbReference>
<dbReference type="Gene3D" id="1.20.1440.20">
    <property type="entry name" value="LemA-like domain"/>
    <property type="match status" value="1"/>
</dbReference>
<dbReference type="Proteomes" id="UP001519271">
    <property type="component" value="Unassembled WGS sequence"/>
</dbReference>
<evidence type="ECO:0000313" key="7">
    <source>
        <dbReference type="EMBL" id="MBP1919809.1"/>
    </source>
</evidence>
<evidence type="ECO:0000256" key="4">
    <source>
        <dbReference type="ARBA" id="ARBA00022989"/>
    </source>
</evidence>
<dbReference type="EMBL" id="JAGGKC010000019">
    <property type="protein sequence ID" value="MBP1919809.1"/>
    <property type="molecule type" value="Genomic_DNA"/>
</dbReference>
<comment type="similarity">
    <text evidence="2">Belongs to the LemA family.</text>
</comment>
<name>A0ABS4G5K8_9CLOT</name>
<dbReference type="SUPFAM" id="SSF140478">
    <property type="entry name" value="LemA-like"/>
    <property type="match status" value="1"/>
</dbReference>
<evidence type="ECO:0000256" key="5">
    <source>
        <dbReference type="ARBA" id="ARBA00023136"/>
    </source>
</evidence>
<comment type="subcellular location">
    <subcellularLocation>
        <location evidence="1">Membrane</location>
        <topology evidence="1">Single-pass membrane protein</topology>
    </subcellularLocation>
</comment>
<evidence type="ECO:0000256" key="6">
    <source>
        <dbReference type="SAM" id="Phobius"/>
    </source>
</evidence>
<keyword evidence="5 6" id="KW-0472">Membrane</keyword>
<protein>
    <submittedName>
        <fullName evidence="7">LemA protein</fullName>
    </submittedName>
</protein>
<sequence length="187" mass="21311">MGNGSWTLPIILGIIGVILLYAVSVYNGLIRLRNRVRNAWAQIDVQLKTRADLIPNLVETVKGYAEHERGTFEEVVRARNQAVSAKTVQEAADANNVMTAALQRLMVVVEAYPQLKADQNFLSLQADLKDTEEKIRYSRQFYNDTVMKYNTDIEIFPKNIFAGIFNFKQEPLFKIAEEEKAVPKVQF</sequence>
<dbReference type="PANTHER" id="PTHR34478">
    <property type="entry name" value="PROTEIN LEMA"/>
    <property type="match status" value="1"/>
</dbReference>
<evidence type="ECO:0000256" key="2">
    <source>
        <dbReference type="ARBA" id="ARBA00008854"/>
    </source>
</evidence>
<evidence type="ECO:0000313" key="8">
    <source>
        <dbReference type="Proteomes" id="UP001519271"/>
    </source>
</evidence>
<dbReference type="RefSeq" id="WP_342453166.1">
    <property type="nucleotide sequence ID" value="NZ_JAGGKC010000019.1"/>
</dbReference>
<keyword evidence="3 6" id="KW-0812">Transmembrane</keyword>
<keyword evidence="4 6" id="KW-1133">Transmembrane helix</keyword>